<comment type="caution">
    <text evidence="1">The sequence shown here is derived from an EMBL/GenBank/DDBJ whole genome shotgun (WGS) entry which is preliminary data.</text>
</comment>
<dbReference type="Proteomes" id="UP000793456">
    <property type="component" value="Chromosome XII"/>
</dbReference>
<evidence type="ECO:0000313" key="1">
    <source>
        <dbReference type="EMBL" id="TMS12193.1"/>
    </source>
</evidence>
<organism evidence="1 2">
    <name type="scientific">Larimichthys crocea</name>
    <name type="common">Large yellow croaker</name>
    <name type="synonym">Pseudosciaena crocea</name>
    <dbReference type="NCBI Taxonomy" id="215358"/>
    <lineage>
        <taxon>Eukaryota</taxon>
        <taxon>Metazoa</taxon>
        <taxon>Chordata</taxon>
        <taxon>Craniata</taxon>
        <taxon>Vertebrata</taxon>
        <taxon>Euteleostomi</taxon>
        <taxon>Actinopterygii</taxon>
        <taxon>Neopterygii</taxon>
        <taxon>Teleostei</taxon>
        <taxon>Neoteleostei</taxon>
        <taxon>Acanthomorphata</taxon>
        <taxon>Eupercaria</taxon>
        <taxon>Sciaenidae</taxon>
        <taxon>Larimichthys</taxon>
    </lineage>
</organism>
<dbReference type="EMBL" id="CM011685">
    <property type="protein sequence ID" value="TMS12193.1"/>
    <property type="molecule type" value="Genomic_DNA"/>
</dbReference>
<reference evidence="1" key="1">
    <citation type="submission" date="2018-11" db="EMBL/GenBank/DDBJ databases">
        <title>The sequence and de novo assembly of Larimichthys crocea genome using PacBio and Hi-C technologies.</title>
        <authorList>
            <person name="Xu P."/>
            <person name="Chen B."/>
            <person name="Zhou Z."/>
            <person name="Ke Q."/>
            <person name="Wu Y."/>
            <person name="Bai H."/>
            <person name="Pu F."/>
        </authorList>
    </citation>
    <scope>NUCLEOTIDE SEQUENCE</scope>
    <source>
        <tissue evidence="1">Muscle</tissue>
    </source>
</reference>
<keyword evidence="2" id="KW-1185">Reference proteome</keyword>
<protein>
    <submittedName>
        <fullName evidence="1">Uncharacterized protein</fullName>
    </submittedName>
</protein>
<accession>A0ACD3QYF9</accession>
<sequence length="217" mass="23506">MALLRTPPCGGILISPDWVLTAAHCAGVKEVLLGVHSIKGNENDTRQVRRIKKRVPHPCYDAKDNAHDLMLLKLNKPVKKTKAVNWLKLGKTVKDPAAGSSCLVAGWGKTNNVIKKMSDVLMSTNVTVIDRQKCNSPEYYNLKPVITSSMICAGSDGSNTADTCEGDSGGPLLCDGRLVGVTSFGRRCGLLKKPGVYSLLSEDKLNWINKAMKQSDI</sequence>
<proteinExistence type="predicted"/>
<evidence type="ECO:0000313" key="2">
    <source>
        <dbReference type="Proteomes" id="UP000793456"/>
    </source>
</evidence>
<gene>
    <name evidence="1" type="ORF">E3U43_017151</name>
</gene>
<name>A0ACD3QYF9_LARCR</name>